<dbReference type="PANTHER" id="PTHR43798:SF31">
    <property type="entry name" value="AB HYDROLASE SUPERFAMILY PROTEIN YCLE"/>
    <property type="match status" value="1"/>
</dbReference>
<evidence type="ECO:0000313" key="4">
    <source>
        <dbReference type="Proteomes" id="UP000245845"/>
    </source>
</evidence>
<dbReference type="RefSeq" id="WP_109733236.1">
    <property type="nucleotide sequence ID" value="NZ_BAAACK010000022.1"/>
</dbReference>
<evidence type="ECO:0000259" key="2">
    <source>
        <dbReference type="Pfam" id="PF00561"/>
    </source>
</evidence>
<dbReference type="PANTHER" id="PTHR43798">
    <property type="entry name" value="MONOACYLGLYCEROL LIPASE"/>
    <property type="match status" value="1"/>
</dbReference>
<proteinExistence type="predicted"/>
<keyword evidence="4" id="KW-1185">Reference proteome</keyword>
<dbReference type="Gene3D" id="3.40.50.1820">
    <property type="entry name" value="alpha/beta hydrolase"/>
    <property type="match status" value="1"/>
</dbReference>
<evidence type="ECO:0000313" key="3">
    <source>
        <dbReference type="EMBL" id="PWJ22846.1"/>
    </source>
</evidence>
<dbReference type="Pfam" id="PF00561">
    <property type="entry name" value="Abhydrolase_1"/>
    <property type="match status" value="1"/>
</dbReference>
<gene>
    <name evidence="3" type="ORF">A8806_11621</name>
</gene>
<dbReference type="InterPro" id="IPR000073">
    <property type="entry name" value="AB_hydrolase_1"/>
</dbReference>
<dbReference type="InterPro" id="IPR050266">
    <property type="entry name" value="AB_hydrolase_sf"/>
</dbReference>
<dbReference type="AlphaFoldDB" id="A0A2Y9BKJ1"/>
<dbReference type="GO" id="GO:0016020">
    <property type="term" value="C:membrane"/>
    <property type="evidence" value="ECO:0007669"/>
    <property type="project" value="TreeGrafter"/>
</dbReference>
<keyword evidence="1" id="KW-0378">Hydrolase</keyword>
<dbReference type="EMBL" id="QGDL01000016">
    <property type="protein sequence ID" value="PWJ22846.1"/>
    <property type="molecule type" value="Genomic_DNA"/>
</dbReference>
<comment type="caution">
    <text evidence="3">The sequence shown here is derived from an EMBL/GenBank/DDBJ whole genome shotgun (WGS) entry which is preliminary data.</text>
</comment>
<dbReference type="OrthoDB" id="9773293at2"/>
<accession>A0A2Y9BKJ1</accession>
<protein>
    <submittedName>
        <fullName evidence="3">Pimeloyl-ACP methyl ester carboxylesterase</fullName>
    </submittedName>
</protein>
<dbReference type="Proteomes" id="UP000245845">
    <property type="component" value="Unassembled WGS sequence"/>
</dbReference>
<reference evidence="3 4" key="1">
    <citation type="submission" date="2018-05" db="EMBL/GenBank/DDBJ databases">
        <title>The Hungate 1000. A catalogue of reference genomes from the rumen microbiome.</title>
        <authorList>
            <person name="Kelly W."/>
        </authorList>
    </citation>
    <scope>NUCLEOTIDE SEQUENCE [LARGE SCALE GENOMIC DNA]</scope>
    <source>
        <strain evidence="3 4">NLAE-zl-C242</strain>
    </source>
</reference>
<feature type="domain" description="AB hydrolase-1" evidence="2">
    <location>
        <begin position="27"/>
        <end position="121"/>
    </location>
</feature>
<dbReference type="GO" id="GO:0016787">
    <property type="term" value="F:hydrolase activity"/>
    <property type="evidence" value="ECO:0007669"/>
    <property type="project" value="UniProtKB-KW"/>
</dbReference>
<organism evidence="3 4">
    <name type="scientific">Faecalicatena orotica</name>
    <dbReference type="NCBI Taxonomy" id="1544"/>
    <lineage>
        <taxon>Bacteria</taxon>
        <taxon>Bacillati</taxon>
        <taxon>Bacillota</taxon>
        <taxon>Clostridia</taxon>
        <taxon>Lachnospirales</taxon>
        <taxon>Lachnospiraceae</taxon>
        <taxon>Faecalicatena</taxon>
    </lineage>
</organism>
<sequence>MIFSKENFFETSDGAILYYEDYGEGDPIFLLHGFCCSSQVFRNNIEGLKKKHRLILMDLRGHGASSKTLSGVTMPRMAQDVKDLIEYLQLSDVTLLGWSMGGQVALMYWRLFAGYGYVRRMGILDSTLYPFSDGEWNKHGNSNYNMDKANDRLIHMMEDHQADARAMVNGMLVGEVSDEDKAWIQHEIMKTPPYIAYSIYSDFLGRDFTDFIPAVTVPMLFIGSNSPAVKGEIAMDYYVSKCRTDYELVKIGESGHFFFYFQPERFNQIVLEFIEKYPLIKGGE</sequence>
<dbReference type="InterPro" id="IPR029058">
    <property type="entry name" value="AB_hydrolase_fold"/>
</dbReference>
<dbReference type="SUPFAM" id="SSF53474">
    <property type="entry name" value="alpha/beta-Hydrolases"/>
    <property type="match status" value="1"/>
</dbReference>
<evidence type="ECO:0000256" key="1">
    <source>
        <dbReference type="ARBA" id="ARBA00022801"/>
    </source>
</evidence>
<name>A0A2Y9BKJ1_9FIRM</name>